<feature type="transmembrane region" description="Helical" evidence="1">
    <location>
        <begin position="139"/>
        <end position="161"/>
    </location>
</feature>
<dbReference type="AlphaFoldDB" id="A0A0L0CZR5"/>
<gene>
    <name evidence="2" type="ORF">PFLG_02685</name>
</gene>
<accession>A0A0L0CZR5</accession>
<keyword evidence="1" id="KW-0472">Membrane</keyword>
<dbReference type="Proteomes" id="UP000054566">
    <property type="component" value="Unassembled WGS sequence"/>
</dbReference>
<reference evidence="3" key="2">
    <citation type="submission" date="2015-07" db="EMBL/GenBank/DDBJ databases">
        <title>The genome sequence of Plasmodium falciparum RAJ116.</title>
        <authorList>
            <consortium name="The Broad Institute Genome Sequencing Platform"/>
            <person name="Volkman S.K."/>
            <person name="Neafsey D.E."/>
            <person name="Dash A.P."/>
            <person name="Chitnis C.E."/>
            <person name="Hartl D.L."/>
            <person name="Young S.K."/>
            <person name="Kodira C.D."/>
            <person name="Zeng Q."/>
            <person name="Koehrsen M."/>
            <person name="Godfrey P."/>
            <person name="Alvarado L."/>
            <person name="Berlin A."/>
            <person name="Borenstein D."/>
            <person name="Chen Z."/>
            <person name="Engels R."/>
            <person name="Freedman E."/>
            <person name="Gellesch M."/>
            <person name="Goldberg J."/>
            <person name="Griggs A."/>
            <person name="Gujja S."/>
            <person name="Heiman D."/>
            <person name="Hepburn T."/>
            <person name="Howarth C."/>
            <person name="Jen D."/>
            <person name="Larson L."/>
            <person name="Lewis B."/>
            <person name="Mehta T."/>
            <person name="Park D."/>
            <person name="Pearson M."/>
            <person name="Roberts A."/>
            <person name="Saif S."/>
            <person name="Shea T."/>
            <person name="Shenoy N."/>
            <person name="Sisk P."/>
            <person name="Stolte C."/>
            <person name="Sykes S."/>
            <person name="Walk T."/>
            <person name="White J."/>
            <person name="Yandava C."/>
            <person name="Wirth D.F."/>
            <person name="Nusbaum C."/>
            <person name="Birren B."/>
        </authorList>
    </citation>
    <scope>NUCLEOTIDE SEQUENCE [LARGE SCALE GENOMIC DNA]</scope>
    <source>
        <strain evidence="3">RAJ116</strain>
    </source>
</reference>
<keyword evidence="1" id="KW-0812">Transmembrane</keyword>
<reference evidence="3" key="1">
    <citation type="submission" date="2015-07" db="EMBL/GenBank/DDBJ databases">
        <title>Annotation of Plasmodium falciparum RAJ116.</title>
        <authorList>
            <consortium name="The Broad Institute Genome Sequencing Platform"/>
            <person name="Volkman S.K."/>
            <person name="Neafsey D.E."/>
            <person name="Dash A.P."/>
            <person name="Chitnis C.E."/>
            <person name="Hartl D.L."/>
            <person name="Young S.K."/>
            <person name="Zeng Q."/>
            <person name="Koehrsen M."/>
            <person name="Alvarado L."/>
            <person name="Berlin A."/>
            <person name="Borenstein D."/>
            <person name="Chapman S.B."/>
            <person name="Chen Z."/>
            <person name="Engels R."/>
            <person name="Freedman E."/>
            <person name="Gellesch M."/>
            <person name="Goldberg J."/>
            <person name="Griggs A."/>
            <person name="Gujja S."/>
            <person name="Heilman E.R."/>
            <person name="Heiman D.I."/>
            <person name="Howarth C."/>
            <person name="Jen D."/>
            <person name="Larson L."/>
            <person name="Mehta T."/>
            <person name="Neiman D."/>
            <person name="Park D."/>
            <person name="Pearson M."/>
            <person name="Roberts A."/>
            <person name="Saif S."/>
            <person name="Shea T."/>
            <person name="Shenoy N."/>
            <person name="Sisk P."/>
            <person name="Stolte C."/>
            <person name="Sykes S."/>
            <person name="Walk T."/>
            <person name="White J."/>
            <person name="Yandava C."/>
            <person name="Haas B."/>
            <person name="Henn M.R."/>
            <person name="Nusbaum C."/>
            <person name="Birren B."/>
        </authorList>
    </citation>
    <scope>NUCLEOTIDE SEQUENCE [LARGE SCALE GENOMIC DNA]</scope>
    <source>
        <strain evidence="3">RAJ116</strain>
    </source>
</reference>
<sequence length="180" mass="21586">MIKISSLRRKADPLLIVSKRLPSYIKKEKINLTRNSNVNKKNVKYYQIPQFVQELIKFTRKNKLWKEQNSENIMDINNNNNNNNNNDHPYIHNIINKNKIHYVNNLLDEIPKHKNLLTSFLICEIYGCLYKLNYLKLDIIFLLFSILINNTINFFNLSGYVNCNFKELINITKYIYHFQN</sequence>
<name>A0A0L0CZR5_PLAFA</name>
<evidence type="ECO:0000313" key="3">
    <source>
        <dbReference type="Proteomes" id="UP000054566"/>
    </source>
</evidence>
<protein>
    <submittedName>
        <fullName evidence="2">Uncharacterized protein</fullName>
    </submittedName>
</protein>
<organism evidence="2 3">
    <name type="scientific">Plasmodium falciparum RAJ116</name>
    <dbReference type="NCBI Taxonomy" id="580058"/>
    <lineage>
        <taxon>Eukaryota</taxon>
        <taxon>Sar</taxon>
        <taxon>Alveolata</taxon>
        <taxon>Apicomplexa</taxon>
        <taxon>Aconoidasida</taxon>
        <taxon>Haemosporida</taxon>
        <taxon>Plasmodiidae</taxon>
        <taxon>Plasmodium</taxon>
        <taxon>Plasmodium (Laverania)</taxon>
    </lineage>
</organism>
<feature type="non-terminal residue" evidence="2">
    <location>
        <position position="180"/>
    </location>
</feature>
<keyword evidence="1" id="KW-1133">Transmembrane helix</keyword>
<dbReference type="EMBL" id="GG664678">
    <property type="protein sequence ID" value="KNC37772.1"/>
    <property type="molecule type" value="Genomic_DNA"/>
</dbReference>
<dbReference type="OrthoDB" id="372052at2759"/>
<evidence type="ECO:0000256" key="1">
    <source>
        <dbReference type="SAM" id="Phobius"/>
    </source>
</evidence>
<evidence type="ECO:0000313" key="2">
    <source>
        <dbReference type="EMBL" id="KNC37772.1"/>
    </source>
</evidence>
<proteinExistence type="predicted"/>